<dbReference type="PANTHER" id="PTHR42929">
    <property type="entry name" value="INNER MEMBRANE ABC TRANSPORTER PERMEASE PROTEIN YDCU-RELATED-RELATED"/>
    <property type="match status" value="1"/>
</dbReference>
<feature type="transmembrane region" description="Helical" evidence="8">
    <location>
        <begin position="72"/>
        <end position="94"/>
    </location>
</feature>
<feature type="transmembrane region" description="Helical" evidence="8">
    <location>
        <begin position="103"/>
        <end position="124"/>
    </location>
</feature>
<feature type="transmembrane region" description="Helical" evidence="8">
    <location>
        <begin position="161"/>
        <end position="182"/>
    </location>
</feature>
<proteinExistence type="inferred from homology"/>
<evidence type="ECO:0000256" key="8">
    <source>
        <dbReference type="RuleBase" id="RU363032"/>
    </source>
</evidence>
<gene>
    <name evidence="9" type="ORF">MCB1EB_0984</name>
</gene>
<dbReference type="Proteomes" id="UP000282597">
    <property type="component" value="Chromosome"/>
</dbReference>
<keyword evidence="7 8" id="KW-0472">Membrane</keyword>
<dbReference type="GO" id="GO:0005886">
    <property type="term" value="C:plasma membrane"/>
    <property type="evidence" value="ECO:0007669"/>
    <property type="project" value="UniProtKB-SubCell"/>
</dbReference>
<dbReference type="SUPFAM" id="SSF161098">
    <property type="entry name" value="MetI-like"/>
    <property type="match status" value="1"/>
</dbReference>
<dbReference type="InterPro" id="IPR035906">
    <property type="entry name" value="MetI-like_sf"/>
</dbReference>
<organism evidence="9 10">
    <name type="scientific">Mycoavidus cysteinexigens</name>
    <dbReference type="NCBI Taxonomy" id="1553431"/>
    <lineage>
        <taxon>Bacteria</taxon>
        <taxon>Pseudomonadati</taxon>
        <taxon>Pseudomonadota</taxon>
        <taxon>Betaproteobacteria</taxon>
        <taxon>Burkholderiales</taxon>
        <taxon>Burkholderiaceae</taxon>
        <taxon>Mycoavidus</taxon>
    </lineage>
</organism>
<keyword evidence="10" id="KW-1185">Reference proteome</keyword>
<dbReference type="AlphaFoldDB" id="A0A2Z6EVM2"/>
<dbReference type="CDD" id="cd06261">
    <property type="entry name" value="TM_PBP2"/>
    <property type="match status" value="1"/>
</dbReference>
<dbReference type="Pfam" id="PF00528">
    <property type="entry name" value="BPD_transp_1"/>
    <property type="match status" value="1"/>
</dbReference>
<evidence type="ECO:0000256" key="6">
    <source>
        <dbReference type="ARBA" id="ARBA00022989"/>
    </source>
</evidence>
<evidence type="ECO:0000256" key="4">
    <source>
        <dbReference type="ARBA" id="ARBA00022475"/>
    </source>
</evidence>
<keyword evidence="6 8" id="KW-1133">Transmembrane helix</keyword>
<evidence type="ECO:0000256" key="1">
    <source>
        <dbReference type="ARBA" id="ARBA00004651"/>
    </source>
</evidence>
<accession>A0A2Z6EVM2</accession>
<feature type="transmembrane region" description="Helical" evidence="8">
    <location>
        <begin position="254"/>
        <end position="273"/>
    </location>
</feature>
<keyword evidence="3 8" id="KW-0813">Transport</keyword>
<evidence type="ECO:0000256" key="3">
    <source>
        <dbReference type="ARBA" id="ARBA00022448"/>
    </source>
</evidence>
<comment type="similarity">
    <text evidence="2">Belongs to the binding-protein-dependent transport system permease family. CysTW subfamily.</text>
</comment>
<evidence type="ECO:0000256" key="2">
    <source>
        <dbReference type="ARBA" id="ARBA00007069"/>
    </source>
</evidence>
<dbReference type="GO" id="GO:0055085">
    <property type="term" value="P:transmembrane transport"/>
    <property type="evidence" value="ECO:0007669"/>
    <property type="project" value="InterPro"/>
</dbReference>
<protein>
    <submittedName>
        <fullName evidence="9">ABC transporter permease</fullName>
    </submittedName>
</protein>
<evidence type="ECO:0000256" key="5">
    <source>
        <dbReference type="ARBA" id="ARBA00022692"/>
    </source>
</evidence>
<feature type="transmembrane region" description="Helical" evidence="8">
    <location>
        <begin position="203"/>
        <end position="228"/>
    </location>
</feature>
<dbReference type="KEGG" id="mcys:MCB1EB_0984"/>
<evidence type="ECO:0000313" key="9">
    <source>
        <dbReference type="EMBL" id="BBE09145.1"/>
    </source>
</evidence>
<dbReference type="EMBL" id="AP018150">
    <property type="protein sequence ID" value="BBE09145.1"/>
    <property type="molecule type" value="Genomic_DNA"/>
</dbReference>
<evidence type="ECO:0000313" key="10">
    <source>
        <dbReference type="Proteomes" id="UP000282597"/>
    </source>
</evidence>
<keyword evidence="4" id="KW-1003">Cell membrane</keyword>
<reference evidence="9 10" key="1">
    <citation type="journal article" date="2018" name="Microbes Environ.">
        <title>Comparative Genomic Insights into Endofungal Lifestyles of Two Bacterial Endosymbionts, Mycoavidus cysteinexigens and Burkholderia rhizoxinica.</title>
        <authorList>
            <person name="Sharmin D."/>
            <person name="Guo Y."/>
            <person name="Nishizawa T."/>
            <person name="Ohshima S."/>
            <person name="Sato Y."/>
            <person name="Takashima Y."/>
            <person name="Narisawa K."/>
            <person name="Ohta H."/>
        </authorList>
    </citation>
    <scope>NUCLEOTIDE SEQUENCE [LARGE SCALE GENOMIC DNA]</scope>
    <source>
        <strain evidence="9 10">B1-EB</strain>
    </source>
</reference>
<dbReference type="PANTHER" id="PTHR42929:SF1">
    <property type="entry name" value="INNER MEMBRANE ABC TRANSPORTER PERMEASE PROTEIN YDCU-RELATED"/>
    <property type="match status" value="1"/>
</dbReference>
<dbReference type="Gene3D" id="1.10.3720.10">
    <property type="entry name" value="MetI-like"/>
    <property type="match status" value="1"/>
</dbReference>
<evidence type="ECO:0000256" key="7">
    <source>
        <dbReference type="ARBA" id="ARBA00023136"/>
    </source>
</evidence>
<sequence length="290" mass="32079">MLLSPVVLLLLGGMVLPMVIMAIASFSGAADYGGVLWGKFSAAAYAQFLFEQDFSDQLVFNSDYLLIFLRSFQLALVTTLGCFLLGFPTALFIASRPIQYRNILLILVSIPFWTNLLVRIYAWIALLRDGGIIEQLLHHLRIITAPSLGLMYTNTATEIGLLYAFLPFMVLPIYASLARLDWRLVDAAHDLGANGWQVLRRIIIPLALPGIISGCTLVFVPALGMYIIPNLLGGSKFLMIGNLVHLQFTNAHNWPFGAALSFVLLGLALLGILMRRVYFIKAGEHTREHA</sequence>
<dbReference type="RefSeq" id="WP_284269593.1">
    <property type="nucleotide sequence ID" value="NZ_BSOD01000001.1"/>
</dbReference>
<dbReference type="PROSITE" id="PS50928">
    <property type="entry name" value="ABC_TM1"/>
    <property type="match status" value="1"/>
</dbReference>
<keyword evidence="5 8" id="KW-0812">Transmembrane</keyword>
<comment type="subcellular location">
    <subcellularLocation>
        <location evidence="1 8">Cell membrane</location>
        <topology evidence="1 8">Multi-pass membrane protein</topology>
    </subcellularLocation>
</comment>
<dbReference type="InterPro" id="IPR000515">
    <property type="entry name" value="MetI-like"/>
</dbReference>
<name>A0A2Z6EVM2_9BURK</name>